<keyword evidence="3" id="KW-1185">Reference proteome</keyword>
<dbReference type="AlphaFoldDB" id="A0ABD1JDQ9"/>
<sequence>MLTTMVTSEAQVESTAGGSCGSQHYPRCSREASQRKQQKRTLLRPSAGIYIYINQGPRLDIHPCPVLSYARSFTSCLLFVLLRARSPRVVASVDRFFNMHPQRPLPQAMPVPPSLGQTLRDAALGFGRGKNLLGGNIAYGFIQSLKECLYFLLCCWCIKEILD</sequence>
<evidence type="ECO:0000256" key="1">
    <source>
        <dbReference type="SAM" id="MobiDB-lite"/>
    </source>
</evidence>
<gene>
    <name evidence="2" type="ORF">ACEWY4_019716</name>
</gene>
<organism evidence="2 3">
    <name type="scientific">Coilia grayii</name>
    <name type="common">Gray's grenadier anchovy</name>
    <dbReference type="NCBI Taxonomy" id="363190"/>
    <lineage>
        <taxon>Eukaryota</taxon>
        <taxon>Metazoa</taxon>
        <taxon>Chordata</taxon>
        <taxon>Craniata</taxon>
        <taxon>Vertebrata</taxon>
        <taxon>Euteleostomi</taxon>
        <taxon>Actinopterygii</taxon>
        <taxon>Neopterygii</taxon>
        <taxon>Teleostei</taxon>
        <taxon>Clupei</taxon>
        <taxon>Clupeiformes</taxon>
        <taxon>Clupeoidei</taxon>
        <taxon>Engraulidae</taxon>
        <taxon>Coilinae</taxon>
        <taxon>Coilia</taxon>
    </lineage>
</organism>
<evidence type="ECO:0000313" key="3">
    <source>
        <dbReference type="Proteomes" id="UP001591681"/>
    </source>
</evidence>
<feature type="region of interest" description="Disordered" evidence="1">
    <location>
        <begin position="1"/>
        <end position="40"/>
    </location>
</feature>
<accession>A0ABD1JDQ9</accession>
<dbReference type="Proteomes" id="UP001591681">
    <property type="component" value="Unassembled WGS sequence"/>
</dbReference>
<dbReference type="PANTHER" id="PTHR16968">
    <property type="entry name" value="LENS EPITHELIAL CELL PROTEIN LEP503"/>
    <property type="match status" value="1"/>
</dbReference>
<dbReference type="EMBL" id="JBHFQA010000017">
    <property type="protein sequence ID" value="KAL2084198.1"/>
    <property type="molecule type" value="Genomic_DNA"/>
</dbReference>
<evidence type="ECO:0008006" key="4">
    <source>
        <dbReference type="Google" id="ProtNLM"/>
    </source>
</evidence>
<dbReference type="PANTHER" id="PTHR16968:SF2">
    <property type="entry name" value="LENS EPITHELIAL CELL PROTEIN LEP503"/>
    <property type="match status" value="1"/>
</dbReference>
<protein>
    <recommendedName>
        <fullName evidence="4">Lens epithelial cell protein LEP503</fullName>
    </recommendedName>
</protein>
<reference evidence="2 3" key="1">
    <citation type="submission" date="2024-09" db="EMBL/GenBank/DDBJ databases">
        <title>A chromosome-level genome assembly of Gray's grenadier anchovy, Coilia grayii.</title>
        <authorList>
            <person name="Fu Z."/>
        </authorList>
    </citation>
    <scope>NUCLEOTIDE SEQUENCE [LARGE SCALE GENOMIC DNA]</scope>
    <source>
        <strain evidence="2">G4</strain>
        <tissue evidence="2">Muscle</tissue>
    </source>
</reference>
<feature type="compositionally biased region" description="Polar residues" evidence="1">
    <location>
        <begin position="1"/>
        <end position="17"/>
    </location>
</feature>
<proteinExistence type="predicted"/>
<dbReference type="Pfam" id="PF15221">
    <property type="entry name" value="LEP503"/>
    <property type="match status" value="1"/>
</dbReference>
<evidence type="ECO:0000313" key="2">
    <source>
        <dbReference type="EMBL" id="KAL2084198.1"/>
    </source>
</evidence>
<dbReference type="InterPro" id="IPR029194">
    <property type="entry name" value="LEP503"/>
</dbReference>
<name>A0ABD1JDQ9_9TELE</name>
<comment type="caution">
    <text evidence="2">The sequence shown here is derived from an EMBL/GenBank/DDBJ whole genome shotgun (WGS) entry which is preliminary data.</text>
</comment>